<evidence type="ECO:0000313" key="1">
    <source>
        <dbReference type="EMBL" id="SJN25826.1"/>
    </source>
</evidence>
<dbReference type="SUPFAM" id="SSF56112">
    <property type="entry name" value="Protein kinase-like (PK-like)"/>
    <property type="match status" value="1"/>
</dbReference>
<dbReference type="Pfam" id="PF04655">
    <property type="entry name" value="APH_6_hur"/>
    <property type="match status" value="1"/>
</dbReference>
<dbReference type="InterPro" id="IPR006748">
    <property type="entry name" value="NH2Glyco/OHUrea_AB-resist_kin"/>
</dbReference>
<dbReference type="EMBL" id="FUKW01000057">
    <property type="protein sequence ID" value="SJN25826.1"/>
    <property type="molecule type" value="Genomic_DNA"/>
</dbReference>
<dbReference type="Gene3D" id="3.90.1200.10">
    <property type="match status" value="1"/>
</dbReference>
<dbReference type="GO" id="GO:0016773">
    <property type="term" value="F:phosphotransferase activity, alcohol group as acceptor"/>
    <property type="evidence" value="ECO:0007669"/>
    <property type="project" value="InterPro"/>
</dbReference>
<dbReference type="AlphaFoldDB" id="A0A1R4J170"/>
<proteinExistence type="predicted"/>
<dbReference type="GO" id="GO:0016301">
    <property type="term" value="F:kinase activity"/>
    <property type="evidence" value="ECO:0007669"/>
    <property type="project" value="UniProtKB-KW"/>
</dbReference>
<dbReference type="InterPro" id="IPR011009">
    <property type="entry name" value="Kinase-like_dom_sf"/>
</dbReference>
<sequence length="304" mass="34872">MSELSKISEEFLEIMIKNFGEGVNDWVQKLPDLISECEHKFGIKIEKPFDNLSYNYVAEGTKDDRSVVLKISFLKEDLEKEVRVLNAFQGRSVVEVIEYDEVLGALLMEQVVPGNALTSVGNDQEEVEIFCQVFEALHIPKLKVTNDYTSISRWFEGIQRYRKNYGSNGVIKEAAIGRAEELLEGLIQTTQASVLIHGDLHQGNILRDQKGEWKVIDPKGIVGDIHFETIQYLLNNIDREGDPDSVLKRRVKQMSDRLHLDKYRIVKWGIVRGILEACWAIENGDSWKNGLDIFERFNRLLTTI</sequence>
<keyword evidence="1" id="KW-0808">Transferase</keyword>
<dbReference type="Proteomes" id="UP000195611">
    <property type="component" value="Unassembled WGS sequence"/>
</dbReference>
<accession>A0A1R4J170</accession>
<reference evidence="1 2" key="1">
    <citation type="submission" date="2017-02" db="EMBL/GenBank/DDBJ databases">
        <authorList>
            <person name="Peterson S.W."/>
        </authorList>
    </citation>
    <scope>NUCLEOTIDE SEQUENCE [LARGE SCALE GENOMIC DNA]</scope>
    <source>
        <strain evidence="1 2">42ea</strain>
    </source>
</reference>
<protein>
    <submittedName>
        <fullName evidence="1">Streptomycin 6-kinase</fullName>
    </submittedName>
</protein>
<gene>
    <name evidence="1" type="ORF">FM115_03500</name>
</gene>
<organism evidence="1 2">
    <name type="scientific">Marinilactibacillus psychrotolerans 42ea</name>
    <dbReference type="NCBI Taxonomy" id="1255609"/>
    <lineage>
        <taxon>Bacteria</taxon>
        <taxon>Bacillati</taxon>
        <taxon>Bacillota</taxon>
        <taxon>Bacilli</taxon>
        <taxon>Lactobacillales</taxon>
        <taxon>Carnobacteriaceae</taxon>
        <taxon>Marinilactibacillus</taxon>
    </lineage>
</organism>
<name>A0A1R4J170_9LACT</name>
<keyword evidence="1" id="KW-0418">Kinase</keyword>
<dbReference type="RefSeq" id="WP_143746359.1">
    <property type="nucleotide sequence ID" value="NZ_FUKW01000057.1"/>
</dbReference>
<evidence type="ECO:0000313" key="2">
    <source>
        <dbReference type="Proteomes" id="UP000195611"/>
    </source>
</evidence>
<dbReference type="GO" id="GO:0019748">
    <property type="term" value="P:secondary metabolic process"/>
    <property type="evidence" value="ECO:0007669"/>
    <property type="project" value="InterPro"/>
</dbReference>